<feature type="transmembrane region" description="Helical" evidence="5">
    <location>
        <begin position="181"/>
        <end position="203"/>
    </location>
</feature>
<dbReference type="GO" id="GO:0005886">
    <property type="term" value="C:plasma membrane"/>
    <property type="evidence" value="ECO:0007669"/>
    <property type="project" value="TreeGrafter"/>
</dbReference>
<evidence type="ECO:0000256" key="2">
    <source>
        <dbReference type="ARBA" id="ARBA00022692"/>
    </source>
</evidence>
<dbReference type="PROSITE" id="PS50850">
    <property type="entry name" value="MFS"/>
    <property type="match status" value="1"/>
</dbReference>
<dbReference type="EMBL" id="JH930468">
    <property type="protein sequence ID" value="EKM60399.1"/>
    <property type="molecule type" value="Genomic_DNA"/>
</dbReference>
<organism evidence="7 8">
    <name type="scientific">Phanerochaete carnosa (strain HHB-10118-sp)</name>
    <name type="common">White-rot fungus</name>
    <name type="synonym">Peniophora carnosa</name>
    <dbReference type="NCBI Taxonomy" id="650164"/>
    <lineage>
        <taxon>Eukaryota</taxon>
        <taxon>Fungi</taxon>
        <taxon>Dikarya</taxon>
        <taxon>Basidiomycota</taxon>
        <taxon>Agaricomycotina</taxon>
        <taxon>Agaricomycetes</taxon>
        <taxon>Polyporales</taxon>
        <taxon>Phanerochaetaceae</taxon>
        <taxon>Phanerochaete</taxon>
    </lineage>
</organism>
<keyword evidence="3 5" id="KW-1133">Transmembrane helix</keyword>
<dbReference type="SUPFAM" id="SSF103473">
    <property type="entry name" value="MFS general substrate transporter"/>
    <property type="match status" value="1"/>
</dbReference>
<name>K5WMJ5_PHACS</name>
<keyword evidence="8" id="KW-1185">Reference proteome</keyword>
<feature type="transmembrane region" description="Helical" evidence="5">
    <location>
        <begin position="94"/>
        <end position="117"/>
    </location>
</feature>
<dbReference type="PANTHER" id="PTHR23501:SF102">
    <property type="entry name" value="DRUG TRANSPORTER, PUTATIVE (AFU_ORTHOLOGUE AFUA_3G08530)-RELATED"/>
    <property type="match status" value="1"/>
</dbReference>
<feature type="transmembrane region" description="Helical" evidence="5">
    <location>
        <begin position="442"/>
        <end position="461"/>
    </location>
</feature>
<feature type="transmembrane region" description="Helical" evidence="5">
    <location>
        <begin position="129"/>
        <end position="149"/>
    </location>
</feature>
<evidence type="ECO:0000256" key="5">
    <source>
        <dbReference type="SAM" id="Phobius"/>
    </source>
</evidence>
<dbReference type="InParanoid" id="K5WMJ5"/>
<dbReference type="HOGENOM" id="CLU_000960_22_0_1"/>
<keyword evidence="4 5" id="KW-0472">Membrane</keyword>
<feature type="domain" description="Major facilitator superfamily (MFS) profile" evidence="6">
    <location>
        <begin position="1"/>
        <end position="508"/>
    </location>
</feature>
<dbReference type="GO" id="GO:0022857">
    <property type="term" value="F:transmembrane transporter activity"/>
    <property type="evidence" value="ECO:0007669"/>
    <property type="project" value="InterPro"/>
</dbReference>
<dbReference type="GeneID" id="18909019"/>
<dbReference type="OrthoDB" id="3437016at2759"/>
<dbReference type="Gene3D" id="1.20.1250.20">
    <property type="entry name" value="MFS general substrate transporter like domains"/>
    <property type="match status" value="1"/>
</dbReference>
<feature type="transmembrane region" description="Helical" evidence="5">
    <location>
        <begin position="240"/>
        <end position="259"/>
    </location>
</feature>
<dbReference type="STRING" id="650164.K5WMJ5"/>
<dbReference type="InterPro" id="IPR020846">
    <property type="entry name" value="MFS_dom"/>
</dbReference>
<dbReference type="Pfam" id="PF07690">
    <property type="entry name" value="MFS_1"/>
    <property type="match status" value="1"/>
</dbReference>
<sequence>MEVYHSLSRISTHFPTPIRSSPSFSAFDQAVHERYYAMPAYNPPESGNLSVALNTSVESTIADAELENGAPCATADALAATALLPATGSMAQVFGWRFCMLLLPALFALGSALCGAAKTMNWLIAARTVQGAGGSSIITITAIVIANLVPLSERALYNGLVATGMGPIVGGALADNGQWRWLFYLNLPLAGVAGLLVISFLKIKTPQGSFHEKMARMDWISTAVAIALTWGGVQHLWSSAQILASLIIRLLNLLLFLLYEAKVAKHPLVPISLLSNHTSFSGYAQTFMLPILAVAVIYFMPVLFQASWGALLIRSGVLLLGVILSLGPILILNAISINVTKMYRLQLWIGWAACLAGRGVLATLNEHTDIARAMGRLFLFGIGSSFLYLGTYYPVLALLPATENARAMAFFQFCQSFSTIWGATIGTAVLQTQLKKRLPAEFINELPGGIAIVYSAITVIPGLPKLLHTQVRAAFADSICILWQVFVGIGAIGLLVSLLMKGLPLHTQMDEQWGLEEKASKGSIGEGQAQVAVLEIEPAFNHSVN</sequence>
<reference evidence="7 8" key="1">
    <citation type="journal article" date="2012" name="BMC Genomics">
        <title>Comparative genomics of the white-rot fungi, Phanerochaete carnosa and P. chrysosporium, to elucidate the genetic basis of the distinct wood types they colonize.</title>
        <authorList>
            <person name="Suzuki H."/>
            <person name="MacDonald J."/>
            <person name="Syed K."/>
            <person name="Salamov A."/>
            <person name="Hori C."/>
            <person name="Aerts A."/>
            <person name="Henrissat B."/>
            <person name="Wiebenga A."/>
            <person name="vanKuyk P.A."/>
            <person name="Barry K."/>
            <person name="Lindquist E."/>
            <person name="LaButti K."/>
            <person name="Lapidus A."/>
            <person name="Lucas S."/>
            <person name="Coutinho P."/>
            <person name="Gong Y."/>
            <person name="Samejima M."/>
            <person name="Mahadevan R."/>
            <person name="Abou-Zaid M."/>
            <person name="de Vries R.P."/>
            <person name="Igarashi K."/>
            <person name="Yadav J.S."/>
            <person name="Grigoriev I.V."/>
            <person name="Master E.R."/>
        </authorList>
    </citation>
    <scope>NUCLEOTIDE SEQUENCE [LARGE SCALE GENOMIC DNA]</scope>
    <source>
        <strain evidence="7 8">HHB-10118-sp</strain>
    </source>
</reference>
<protein>
    <recommendedName>
        <fullName evidence="6">Major facilitator superfamily (MFS) profile domain-containing protein</fullName>
    </recommendedName>
</protein>
<evidence type="ECO:0000256" key="4">
    <source>
        <dbReference type="ARBA" id="ARBA00023136"/>
    </source>
</evidence>
<evidence type="ECO:0000256" key="1">
    <source>
        <dbReference type="ARBA" id="ARBA00004141"/>
    </source>
</evidence>
<dbReference type="Proteomes" id="UP000008370">
    <property type="component" value="Unassembled WGS sequence"/>
</dbReference>
<feature type="transmembrane region" description="Helical" evidence="5">
    <location>
        <begin position="155"/>
        <end position="174"/>
    </location>
</feature>
<dbReference type="RefSeq" id="XP_007389859.1">
    <property type="nucleotide sequence ID" value="XM_007389797.1"/>
</dbReference>
<feature type="transmembrane region" description="Helical" evidence="5">
    <location>
        <begin position="283"/>
        <end position="304"/>
    </location>
</feature>
<dbReference type="PANTHER" id="PTHR23501">
    <property type="entry name" value="MAJOR FACILITATOR SUPERFAMILY"/>
    <property type="match status" value="1"/>
</dbReference>
<dbReference type="AlphaFoldDB" id="K5WMJ5"/>
<proteinExistence type="predicted"/>
<comment type="subcellular location">
    <subcellularLocation>
        <location evidence="1">Membrane</location>
        <topology evidence="1">Multi-pass membrane protein</topology>
    </subcellularLocation>
</comment>
<gene>
    <name evidence="7" type="ORF">PHACADRAFT_155539</name>
</gene>
<accession>K5WMJ5</accession>
<feature type="transmembrane region" description="Helical" evidence="5">
    <location>
        <begin position="407"/>
        <end position="430"/>
    </location>
</feature>
<dbReference type="InterPro" id="IPR036259">
    <property type="entry name" value="MFS_trans_sf"/>
</dbReference>
<dbReference type="InterPro" id="IPR011701">
    <property type="entry name" value="MFS"/>
</dbReference>
<evidence type="ECO:0000259" key="6">
    <source>
        <dbReference type="PROSITE" id="PS50850"/>
    </source>
</evidence>
<evidence type="ECO:0000313" key="7">
    <source>
        <dbReference type="EMBL" id="EKM60399.1"/>
    </source>
</evidence>
<keyword evidence="2 5" id="KW-0812">Transmembrane</keyword>
<feature type="transmembrane region" description="Helical" evidence="5">
    <location>
        <begin position="316"/>
        <end position="339"/>
    </location>
</feature>
<dbReference type="KEGG" id="pco:PHACADRAFT_155539"/>
<evidence type="ECO:0000313" key="8">
    <source>
        <dbReference type="Proteomes" id="UP000008370"/>
    </source>
</evidence>
<evidence type="ECO:0000256" key="3">
    <source>
        <dbReference type="ARBA" id="ARBA00022989"/>
    </source>
</evidence>
<feature type="transmembrane region" description="Helical" evidence="5">
    <location>
        <begin position="481"/>
        <end position="500"/>
    </location>
</feature>
<feature type="transmembrane region" description="Helical" evidence="5">
    <location>
        <begin position="377"/>
        <end position="395"/>
    </location>
</feature>